<name>A0A218WN01_PUNGR</name>
<proteinExistence type="predicted"/>
<comment type="caution">
    <text evidence="1">The sequence shown here is derived from an EMBL/GenBank/DDBJ whole genome shotgun (WGS) entry which is preliminary data.</text>
</comment>
<evidence type="ECO:0000313" key="2">
    <source>
        <dbReference type="EMBL" id="PKI66799.1"/>
    </source>
</evidence>
<dbReference type="EMBL" id="PGOL01000657">
    <property type="protein sequence ID" value="PKI66799.1"/>
    <property type="molecule type" value="Genomic_DNA"/>
</dbReference>
<reference evidence="3" key="1">
    <citation type="journal article" date="2017" name="Plant J.">
        <title>The pomegranate (Punica granatum L.) genome and the genomics of punicalagin biosynthesis.</title>
        <authorList>
            <person name="Qin G."/>
            <person name="Xu C."/>
            <person name="Ming R."/>
            <person name="Tang H."/>
            <person name="Guyot R."/>
            <person name="Kramer E.M."/>
            <person name="Hu Y."/>
            <person name="Yi X."/>
            <person name="Qi Y."/>
            <person name="Xu X."/>
            <person name="Gao Z."/>
            <person name="Pan H."/>
            <person name="Jian J."/>
            <person name="Tian Y."/>
            <person name="Yue Z."/>
            <person name="Xu Y."/>
        </authorList>
    </citation>
    <scope>NUCLEOTIDE SEQUENCE [LARGE SCALE GENOMIC DNA]</scope>
    <source>
        <strain evidence="3">cv. Dabenzi</strain>
    </source>
</reference>
<reference evidence="2 4" key="3">
    <citation type="submission" date="2017-11" db="EMBL/GenBank/DDBJ databases">
        <title>De-novo sequencing of pomegranate (Punica granatum L.) genome.</title>
        <authorList>
            <person name="Akparov Z."/>
            <person name="Amiraslanov A."/>
            <person name="Hajiyeva S."/>
            <person name="Abbasov M."/>
            <person name="Kaur K."/>
            <person name="Hamwieh A."/>
            <person name="Solovyev V."/>
            <person name="Salamov A."/>
            <person name="Braich B."/>
            <person name="Kosarev P."/>
            <person name="Mahmoud A."/>
            <person name="Hajiyev E."/>
            <person name="Babayeva S."/>
            <person name="Izzatullayeva V."/>
            <person name="Mammadov A."/>
            <person name="Mammadov A."/>
            <person name="Sharifova S."/>
            <person name="Ojaghi J."/>
            <person name="Eynullazada K."/>
            <person name="Bayramov B."/>
            <person name="Abdulazimova A."/>
            <person name="Shahmuradov I."/>
        </authorList>
    </citation>
    <scope>NUCLEOTIDE SEQUENCE [LARGE SCALE GENOMIC DNA]</scope>
    <source>
        <strain evidence="2">AG2017</strain>
        <strain evidence="4">cv. AG2017</strain>
        <tissue evidence="2">Leaf</tissue>
    </source>
</reference>
<dbReference type="Proteomes" id="UP000233551">
    <property type="component" value="Unassembled WGS sequence"/>
</dbReference>
<reference evidence="1" key="2">
    <citation type="submission" date="2017-06" db="EMBL/GenBank/DDBJ databases">
        <title>The pomegranate genome and the genomics of punicalagin biosynthesis.</title>
        <authorList>
            <person name="Xu C."/>
        </authorList>
    </citation>
    <scope>NUCLEOTIDE SEQUENCE [LARGE SCALE GENOMIC DNA]</scope>
    <source>
        <tissue evidence="1">Fresh leaf</tissue>
    </source>
</reference>
<evidence type="ECO:0000313" key="1">
    <source>
        <dbReference type="EMBL" id="OWM73858.1"/>
    </source>
</evidence>
<gene>
    <name evidence="1" type="ORF">CDL15_Pgr018918</name>
    <name evidence="2" type="ORF">CRG98_012805</name>
</gene>
<dbReference type="EMBL" id="MTKT01003945">
    <property type="protein sequence ID" value="OWM73858.1"/>
    <property type="molecule type" value="Genomic_DNA"/>
</dbReference>
<organism evidence="1 3">
    <name type="scientific">Punica granatum</name>
    <name type="common">Pomegranate</name>
    <dbReference type="NCBI Taxonomy" id="22663"/>
    <lineage>
        <taxon>Eukaryota</taxon>
        <taxon>Viridiplantae</taxon>
        <taxon>Streptophyta</taxon>
        <taxon>Embryophyta</taxon>
        <taxon>Tracheophyta</taxon>
        <taxon>Spermatophyta</taxon>
        <taxon>Magnoliopsida</taxon>
        <taxon>eudicotyledons</taxon>
        <taxon>Gunneridae</taxon>
        <taxon>Pentapetalae</taxon>
        <taxon>rosids</taxon>
        <taxon>malvids</taxon>
        <taxon>Myrtales</taxon>
        <taxon>Lythraceae</taxon>
        <taxon>Punica</taxon>
    </lineage>
</organism>
<dbReference type="Proteomes" id="UP000197138">
    <property type="component" value="Unassembled WGS sequence"/>
</dbReference>
<dbReference type="AlphaFoldDB" id="A0A218WN01"/>
<sequence length="147" mass="17144">MWKPSWLRPFGLLTMYERFDVVEWEELRIFYRFGFSRTLGRSAHLTLFSYITDKRSLVTRLLQVFQPSDRDYTDWKQFMEGLTPTQFLWAACWNPGGSLTIGCPSVIGLPLISHLGSTLVFSARVIRQLDGLQDIPIEVDHTPYCFM</sequence>
<evidence type="ECO:0000313" key="4">
    <source>
        <dbReference type="Proteomes" id="UP000233551"/>
    </source>
</evidence>
<evidence type="ECO:0000313" key="3">
    <source>
        <dbReference type="Proteomes" id="UP000197138"/>
    </source>
</evidence>
<keyword evidence="4" id="KW-1185">Reference proteome</keyword>
<protein>
    <submittedName>
        <fullName evidence="1">Uncharacterized protein</fullName>
    </submittedName>
</protein>
<accession>A0A218WN01</accession>